<feature type="transmembrane region" description="Helical" evidence="1">
    <location>
        <begin position="7"/>
        <end position="40"/>
    </location>
</feature>
<keyword evidence="1" id="KW-0472">Membrane</keyword>
<proteinExistence type="predicted"/>
<sequence length="160" mass="16550">MSALGEVLVGLAIAVGLVGIVVQILPGNALTFTAILIWAWMTGGTAAWVCFAVAALAIGLAELGQWLLAGRHMRRAEVPWGVLAVGGLAGVVGFFVVPVVGLFLFFTAAVMILEYLRRRDARAAWRATVAALQAMAITIGVQLLGGLVAAGAWVVGLLVT</sequence>
<organism evidence="2 3">
    <name type="scientific">Isoptericola dokdonensis DS-3</name>
    <dbReference type="NCBI Taxonomy" id="1300344"/>
    <lineage>
        <taxon>Bacteria</taxon>
        <taxon>Bacillati</taxon>
        <taxon>Actinomycetota</taxon>
        <taxon>Actinomycetes</taxon>
        <taxon>Micrococcales</taxon>
        <taxon>Promicromonosporaceae</taxon>
        <taxon>Isoptericola</taxon>
    </lineage>
</organism>
<evidence type="ECO:0008006" key="4">
    <source>
        <dbReference type="Google" id="ProtNLM"/>
    </source>
</evidence>
<keyword evidence="1" id="KW-0812">Transmembrane</keyword>
<gene>
    <name evidence="2" type="ORF">I598_1523</name>
</gene>
<dbReference type="Pfam" id="PF04306">
    <property type="entry name" value="DUF456"/>
    <property type="match status" value="1"/>
</dbReference>
<keyword evidence="3" id="KW-1185">Reference proteome</keyword>
<evidence type="ECO:0000313" key="3">
    <source>
        <dbReference type="Proteomes" id="UP000076794"/>
    </source>
</evidence>
<feature type="transmembrane region" description="Helical" evidence="1">
    <location>
        <begin position="46"/>
        <end position="68"/>
    </location>
</feature>
<evidence type="ECO:0000313" key="2">
    <source>
        <dbReference type="EMBL" id="ANC31076.1"/>
    </source>
</evidence>
<dbReference type="PATRIC" id="fig|1300344.3.peg.1529"/>
<feature type="transmembrane region" description="Helical" evidence="1">
    <location>
        <begin position="80"/>
        <end position="113"/>
    </location>
</feature>
<dbReference type="RefSeq" id="WP_068202439.1">
    <property type="nucleotide sequence ID" value="NZ_CP014209.1"/>
</dbReference>
<protein>
    <recommendedName>
        <fullName evidence="4">DUF456 domain-containing protein</fullName>
    </recommendedName>
</protein>
<reference evidence="2 3" key="1">
    <citation type="submission" date="2016-01" db="EMBL/GenBank/DDBJ databases">
        <title>Complete genome sequence of a soil Actinobacterium, Isoptericola dokdonensis DS-3.</title>
        <authorList>
            <person name="Kwon S.-K."/>
            <person name="Kim J.F."/>
        </authorList>
    </citation>
    <scope>NUCLEOTIDE SEQUENCE [LARGE SCALE GENOMIC DNA]</scope>
    <source>
        <strain evidence="2 3">DS-3</strain>
    </source>
</reference>
<dbReference type="KEGG" id="ido:I598_1523"/>
<dbReference type="InterPro" id="IPR007403">
    <property type="entry name" value="DUF456"/>
</dbReference>
<dbReference type="AlphaFoldDB" id="A0A168F906"/>
<dbReference type="STRING" id="1300344.I598_1523"/>
<dbReference type="EMBL" id="CP014209">
    <property type="protein sequence ID" value="ANC31076.1"/>
    <property type="molecule type" value="Genomic_DNA"/>
</dbReference>
<feature type="transmembrane region" description="Helical" evidence="1">
    <location>
        <begin position="133"/>
        <end position="159"/>
    </location>
</feature>
<accession>A0A168F906</accession>
<name>A0A168F906_9MICO</name>
<evidence type="ECO:0000256" key="1">
    <source>
        <dbReference type="SAM" id="Phobius"/>
    </source>
</evidence>
<dbReference type="Proteomes" id="UP000076794">
    <property type="component" value="Chromosome"/>
</dbReference>
<keyword evidence="1" id="KW-1133">Transmembrane helix</keyword>